<keyword evidence="9" id="KW-0325">Glycoprotein</keyword>
<evidence type="ECO:0000313" key="16">
    <source>
        <dbReference type="EMBL" id="PNF21440.1"/>
    </source>
</evidence>
<dbReference type="STRING" id="105785.A0A2J7PYR1"/>
<evidence type="ECO:0000256" key="13">
    <source>
        <dbReference type="SAM" id="MobiDB-lite"/>
    </source>
</evidence>
<dbReference type="FunFam" id="1.20.1070.10:FF:000271">
    <property type="entry name" value="Octopamine receptor beta-2R"/>
    <property type="match status" value="1"/>
</dbReference>
<dbReference type="SUPFAM" id="SSF81321">
    <property type="entry name" value="Family A G protein-coupled receptor-like"/>
    <property type="match status" value="1"/>
</dbReference>
<sequence>MKATLLLINSTNQSWIDQILTSGSEETDDTWEESLIIALKSSIMGFIIMAALFGNLLVIVSVMRHRKLRVITNYFVVSLALADMLVALCAMCFNASVELTGGTWLFGYFMCDVWNSLDVYFSTASILHLCCISVDRYYAIVQPLDYPLIMTHAKLAIMLAVVWCSPALVSFVPIFMGWYTTEEHLEFRRKHQDICGFTVNKPYAVISSSVSFWVPGVIMLFMYYRIYMEADRQERMLYRSKVAAALLNKHLQINGISAGITSLQQPLNCDAMPGATGPESVTEPIASSSKMKRERKAARTLGIIMSAFLACWLPFFLWQVYRSSLYIITTLCGDKVCYCPPVVVATVFWIGYFNSALNPLIYAYFNREFRAAFKKTLQSCCYHILLVRSRSRNRFCMNLCRRRGENGLRDGEYATRRDISNSNASSEIHMNNHLRSNGGGTRDSSGSGGIAQNVSDVIEVNEGQLEDVI</sequence>
<dbReference type="PROSITE" id="PS00237">
    <property type="entry name" value="G_PROTEIN_RECEP_F1_1"/>
    <property type="match status" value="1"/>
</dbReference>
<reference evidence="16 17" key="1">
    <citation type="submission" date="2017-12" db="EMBL/GenBank/DDBJ databases">
        <title>Hemimetabolous genomes reveal molecular basis of termite eusociality.</title>
        <authorList>
            <person name="Harrison M.C."/>
            <person name="Jongepier E."/>
            <person name="Robertson H.M."/>
            <person name="Arning N."/>
            <person name="Bitard-Feildel T."/>
            <person name="Chao H."/>
            <person name="Childers C.P."/>
            <person name="Dinh H."/>
            <person name="Doddapaneni H."/>
            <person name="Dugan S."/>
            <person name="Gowin J."/>
            <person name="Greiner C."/>
            <person name="Han Y."/>
            <person name="Hu H."/>
            <person name="Hughes D.S.T."/>
            <person name="Huylmans A.-K."/>
            <person name="Kemena C."/>
            <person name="Kremer L.P.M."/>
            <person name="Lee S.L."/>
            <person name="Lopez-Ezquerra A."/>
            <person name="Mallet L."/>
            <person name="Monroy-Kuhn J.M."/>
            <person name="Moser A."/>
            <person name="Murali S.C."/>
            <person name="Muzny D.M."/>
            <person name="Otani S."/>
            <person name="Piulachs M.-D."/>
            <person name="Poelchau M."/>
            <person name="Qu J."/>
            <person name="Schaub F."/>
            <person name="Wada-Katsumata A."/>
            <person name="Worley K.C."/>
            <person name="Xie Q."/>
            <person name="Ylla G."/>
            <person name="Poulsen M."/>
            <person name="Gibbs R.A."/>
            <person name="Schal C."/>
            <person name="Richards S."/>
            <person name="Belles X."/>
            <person name="Korb J."/>
            <person name="Bornberg-Bauer E."/>
        </authorList>
    </citation>
    <scope>NUCLEOTIDE SEQUENCE [LARGE SCALE GENOMIC DNA]</scope>
    <source>
        <tissue evidence="16">Whole body</tissue>
    </source>
</reference>
<evidence type="ECO:0000256" key="5">
    <source>
        <dbReference type="ARBA" id="ARBA00022989"/>
    </source>
</evidence>
<dbReference type="GO" id="GO:0005886">
    <property type="term" value="C:plasma membrane"/>
    <property type="evidence" value="ECO:0007669"/>
    <property type="project" value="UniProtKB-SubCell"/>
</dbReference>
<dbReference type="Pfam" id="PF00001">
    <property type="entry name" value="7tm_1"/>
    <property type="match status" value="1"/>
</dbReference>
<organism evidence="16 17">
    <name type="scientific">Cryptotermes secundus</name>
    <dbReference type="NCBI Taxonomy" id="105785"/>
    <lineage>
        <taxon>Eukaryota</taxon>
        <taxon>Metazoa</taxon>
        <taxon>Ecdysozoa</taxon>
        <taxon>Arthropoda</taxon>
        <taxon>Hexapoda</taxon>
        <taxon>Insecta</taxon>
        <taxon>Pterygota</taxon>
        <taxon>Neoptera</taxon>
        <taxon>Polyneoptera</taxon>
        <taxon>Dictyoptera</taxon>
        <taxon>Blattodea</taxon>
        <taxon>Blattoidea</taxon>
        <taxon>Termitoidae</taxon>
        <taxon>Kalotermitidae</taxon>
        <taxon>Cryptotermitinae</taxon>
        <taxon>Cryptotermes</taxon>
    </lineage>
</organism>
<feature type="transmembrane region" description="Helical" evidence="14">
    <location>
        <begin position="117"/>
        <end position="134"/>
    </location>
</feature>
<keyword evidence="7 14" id="KW-0472">Membrane</keyword>
<evidence type="ECO:0000256" key="3">
    <source>
        <dbReference type="ARBA" id="ARBA00022475"/>
    </source>
</evidence>
<dbReference type="FunCoup" id="A0A2J7PYR1">
    <property type="interactions" value="114"/>
</dbReference>
<evidence type="ECO:0000256" key="9">
    <source>
        <dbReference type="ARBA" id="ARBA00023180"/>
    </source>
</evidence>
<evidence type="ECO:0000256" key="10">
    <source>
        <dbReference type="ARBA" id="ARBA00023224"/>
    </source>
</evidence>
<dbReference type="InterPro" id="IPR017452">
    <property type="entry name" value="GPCR_Rhodpsn_7TM"/>
</dbReference>
<evidence type="ECO:0000256" key="4">
    <source>
        <dbReference type="ARBA" id="ARBA00022692"/>
    </source>
</evidence>
<dbReference type="OrthoDB" id="5957871at2759"/>
<keyword evidence="10 12" id="KW-0807">Transducer</keyword>
<keyword evidence="17" id="KW-1185">Reference proteome</keyword>
<evidence type="ECO:0000256" key="14">
    <source>
        <dbReference type="SAM" id="Phobius"/>
    </source>
</evidence>
<comment type="subcellular location">
    <subcellularLocation>
        <location evidence="1">Cell membrane</location>
        <topology evidence="1">Multi-pass membrane protein</topology>
    </subcellularLocation>
</comment>
<feature type="transmembrane region" description="Helical" evidence="14">
    <location>
        <begin position="74"/>
        <end position="97"/>
    </location>
</feature>
<keyword evidence="4 12" id="KW-0812">Transmembrane</keyword>
<gene>
    <name evidence="16" type="ORF">B7P43_G19112</name>
</gene>
<evidence type="ECO:0000256" key="12">
    <source>
        <dbReference type="RuleBase" id="RU000688"/>
    </source>
</evidence>
<evidence type="ECO:0000256" key="2">
    <source>
        <dbReference type="ARBA" id="ARBA00010663"/>
    </source>
</evidence>
<dbReference type="GO" id="GO:0071880">
    <property type="term" value="P:adenylate cyclase-activating adrenergic receptor signaling pathway"/>
    <property type="evidence" value="ECO:0007669"/>
    <property type="project" value="TreeGrafter"/>
</dbReference>
<dbReference type="SMART" id="SM01381">
    <property type="entry name" value="7TM_GPCR_Srsx"/>
    <property type="match status" value="1"/>
</dbReference>
<comment type="caution">
    <text evidence="16">The sequence shown here is derived from an EMBL/GenBank/DDBJ whole genome shotgun (WGS) entry which is preliminary data.</text>
</comment>
<feature type="transmembrane region" description="Helical" evidence="14">
    <location>
        <begin position="300"/>
        <end position="321"/>
    </location>
</feature>
<dbReference type="GO" id="GO:0043410">
    <property type="term" value="P:positive regulation of MAPK cascade"/>
    <property type="evidence" value="ECO:0007669"/>
    <property type="project" value="TreeGrafter"/>
</dbReference>
<feature type="transmembrane region" description="Helical" evidence="14">
    <location>
        <begin position="43"/>
        <end position="62"/>
    </location>
</feature>
<evidence type="ECO:0000313" key="17">
    <source>
        <dbReference type="Proteomes" id="UP000235965"/>
    </source>
</evidence>
<keyword evidence="5 14" id="KW-1133">Transmembrane helix</keyword>
<keyword evidence="6 12" id="KW-0297">G-protein coupled receptor</keyword>
<proteinExistence type="inferred from homology"/>
<feature type="transmembrane region" description="Helical" evidence="14">
    <location>
        <begin position="155"/>
        <end position="179"/>
    </location>
</feature>
<dbReference type="PROSITE" id="PS50262">
    <property type="entry name" value="G_PROTEIN_RECEP_F1_2"/>
    <property type="match status" value="1"/>
</dbReference>
<dbReference type="InParanoid" id="A0A2J7PYR1"/>
<dbReference type="InterPro" id="IPR000276">
    <property type="entry name" value="GPCR_Rhodpsn"/>
</dbReference>
<keyword evidence="8 12" id="KW-0675">Receptor</keyword>
<feature type="region of interest" description="Disordered" evidence="13">
    <location>
        <begin position="429"/>
        <end position="451"/>
    </location>
</feature>
<dbReference type="AlphaFoldDB" id="A0A2J7PYR1"/>
<dbReference type="PRINTS" id="PR00237">
    <property type="entry name" value="GPCRRHODOPSN"/>
</dbReference>
<name>A0A2J7PYR1_9NEOP</name>
<feature type="domain" description="G-protein coupled receptors family 1 profile" evidence="15">
    <location>
        <begin position="54"/>
        <end position="362"/>
    </location>
</feature>
<feature type="transmembrane region" description="Helical" evidence="14">
    <location>
        <begin position="203"/>
        <end position="226"/>
    </location>
</feature>
<evidence type="ECO:0000256" key="7">
    <source>
        <dbReference type="ARBA" id="ARBA00023136"/>
    </source>
</evidence>
<dbReference type="Proteomes" id="UP000235965">
    <property type="component" value="Unassembled WGS sequence"/>
</dbReference>
<evidence type="ECO:0000256" key="8">
    <source>
        <dbReference type="ARBA" id="ARBA00023170"/>
    </source>
</evidence>
<dbReference type="EMBL" id="NEVH01020342">
    <property type="protein sequence ID" value="PNF21440.1"/>
    <property type="molecule type" value="Genomic_DNA"/>
</dbReference>
<evidence type="ECO:0000256" key="11">
    <source>
        <dbReference type="ARBA" id="ARBA00074411"/>
    </source>
</evidence>
<feature type="transmembrane region" description="Helical" evidence="14">
    <location>
        <begin position="341"/>
        <end position="365"/>
    </location>
</feature>
<evidence type="ECO:0000256" key="6">
    <source>
        <dbReference type="ARBA" id="ARBA00023040"/>
    </source>
</evidence>
<evidence type="ECO:0000256" key="1">
    <source>
        <dbReference type="ARBA" id="ARBA00004651"/>
    </source>
</evidence>
<dbReference type="Gene3D" id="1.20.1070.10">
    <property type="entry name" value="Rhodopsin 7-helix transmembrane proteins"/>
    <property type="match status" value="1"/>
</dbReference>
<comment type="similarity">
    <text evidence="2 12">Belongs to the G-protein coupled receptor 1 family.</text>
</comment>
<dbReference type="GO" id="GO:0004989">
    <property type="term" value="F:octopamine receptor activity"/>
    <property type="evidence" value="ECO:0007669"/>
    <property type="project" value="TreeGrafter"/>
</dbReference>
<feature type="compositionally biased region" description="Gly residues" evidence="13">
    <location>
        <begin position="437"/>
        <end position="449"/>
    </location>
</feature>
<dbReference type="PANTHER" id="PTHR24248:SF134">
    <property type="entry name" value="OCTOPAMINE RECEPTOR BETA-1R"/>
    <property type="match status" value="1"/>
</dbReference>
<accession>A0A2J7PYR1</accession>
<dbReference type="PANTHER" id="PTHR24248">
    <property type="entry name" value="ADRENERGIC RECEPTOR-RELATED G-PROTEIN COUPLED RECEPTOR"/>
    <property type="match status" value="1"/>
</dbReference>
<keyword evidence="3" id="KW-1003">Cell membrane</keyword>
<evidence type="ECO:0000259" key="15">
    <source>
        <dbReference type="PROSITE" id="PS50262"/>
    </source>
</evidence>
<protein>
    <recommendedName>
        <fullName evidence="11">Octopamine receptor beta-2R</fullName>
    </recommendedName>
</protein>
<dbReference type="CDD" id="cd15066">
    <property type="entry name" value="7tmA_DmOct-betaAR-like"/>
    <property type="match status" value="1"/>
</dbReference>